<proteinExistence type="predicted"/>
<feature type="compositionally biased region" description="Polar residues" evidence="1">
    <location>
        <begin position="25"/>
        <end position="48"/>
    </location>
</feature>
<protein>
    <submittedName>
        <fullName evidence="2">Uncharacterized protein</fullName>
    </submittedName>
</protein>
<organism evidence="2 3">
    <name type="scientific">Plantactinospora soyae</name>
    <dbReference type="NCBI Taxonomy" id="1544732"/>
    <lineage>
        <taxon>Bacteria</taxon>
        <taxon>Bacillati</taxon>
        <taxon>Actinomycetota</taxon>
        <taxon>Actinomycetes</taxon>
        <taxon>Micromonosporales</taxon>
        <taxon>Micromonosporaceae</taxon>
        <taxon>Plantactinospora</taxon>
    </lineage>
</organism>
<accession>A0A927M5D2</accession>
<sequence length="48" mass="5112">MADLDSQNLVTFLLMPSRHRASAASAGQVSGHPQGSVATENLFVNRQT</sequence>
<dbReference type="RefSeq" id="WP_192767980.1">
    <property type="nucleotide sequence ID" value="NZ_JADBEB010000001.1"/>
</dbReference>
<name>A0A927M5D2_9ACTN</name>
<evidence type="ECO:0000313" key="3">
    <source>
        <dbReference type="Proteomes" id="UP000649753"/>
    </source>
</evidence>
<dbReference type="EMBL" id="JADBEB010000001">
    <property type="protein sequence ID" value="MBE1488289.1"/>
    <property type="molecule type" value="Genomic_DNA"/>
</dbReference>
<reference evidence="2" key="1">
    <citation type="submission" date="2020-10" db="EMBL/GenBank/DDBJ databases">
        <title>Sequencing the genomes of 1000 actinobacteria strains.</title>
        <authorList>
            <person name="Klenk H.-P."/>
        </authorList>
    </citation>
    <scope>NUCLEOTIDE SEQUENCE</scope>
    <source>
        <strain evidence="2">DSM 46832</strain>
    </source>
</reference>
<gene>
    <name evidence="2" type="ORF">H4W31_003927</name>
</gene>
<comment type="caution">
    <text evidence="2">The sequence shown here is derived from an EMBL/GenBank/DDBJ whole genome shotgun (WGS) entry which is preliminary data.</text>
</comment>
<dbReference type="Proteomes" id="UP000649753">
    <property type="component" value="Unassembled WGS sequence"/>
</dbReference>
<evidence type="ECO:0000313" key="2">
    <source>
        <dbReference type="EMBL" id="MBE1488289.1"/>
    </source>
</evidence>
<evidence type="ECO:0000256" key="1">
    <source>
        <dbReference type="SAM" id="MobiDB-lite"/>
    </source>
</evidence>
<dbReference type="AlphaFoldDB" id="A0A927M5D2"/>
<feature type="region of interest" description="Disordered" evidence="1">
    <location>
        <begin position="21"/>
        <end position="48"/>
    </location>
</feature>
<keyword evidence="3" id="KW-1185">Reference proteome</keyword>